<organism evidence="1 2">
    <name type="scientific">Affinibrenneria salicis</name>
    <dbReference type="NCBI Taxonomy" id="2590031"/>
    <lineage>
        <taxon>Bacteria</taxon>
        <taxon>Pseudomonadati</taxon>
        <taxon>Pseudomonadota</taxon>
        <taxon>Gammaproteobacteria</taxon>
        <taxon>Enterobacterales</taxon>
        <taxon>Pectobacteriaceae</taxon>
        <taxon>Affinibrenneria</taxon>
    </lineage>
</organism>
<dbReference type="Pfam" id="PF21810">
    <property type="entry name" value="DUF6880"/>
    <property type="match status" value="1"/>
</dbReference>
<accession>A0A5J5G1D9</accession>
<comment type="caution">
    <text evidence="1">The sequence shown here is derived from an EMBL/GenBank/DDBJ whole genome shotgun (WGS) entry which is preliminary data.</text>
</comment>
<name>A0A5J5G1D9_9GAMM</name>
<dbReference type="RefSeq" id="WP_150435314.1">
    <property type="nucleotide sequence ID" value="NZ_VYKJ01000005.1"/>
</dbReference>
<dbReference type="EMBL" id="VYKJ01000005">
    <property type="protein sequence ID" value="KAA9000116.1"/>
    <property type="molecule type" value="Genomic_DNA"/>
</dbReference>
<keyword evidence="2" id="KW-1185">Reference proteome</keyword>
<dbReference type="Proteomes" id="UP000335415">
    <property type="component" value="Unassembled WGS sequence"/>
</dbReference>
<protein>
    <submittedName>
        <fullName evidence="1">Uncharacterized protein</fullName>
    </submittedName>
</protein>
<gene>
    <name evidence="1" type="ORF">FJU30_12610</name>
</gene>
<reference evidence="1 2" key="1">
    <citation type="submission" date="2019-09" db="EMBL/GenBank/DDBJ databases">
        <authorList>
            <person name="Li Y."/>
        </authorList>
    </citation>
    <scope>NUCLEOTIDE SEQUENCE [LARGE SCALE GENOMIC DNA]</scope>
    <source>
        <strain evidence="1 2">L3-3HA</strain>
    </source>
</reference>
<dbReference type="OrthoDB" id="7183688at2"/>
<dbReference type="InterPro" id="IPR049245">
    <property type="entry name" value="DUF6880"/>
</dbReference>
<proteinExistence type="predicted"/>
<evidence type="ECO:0000313" key="1">
    <source>
        <dbReference type="EMBL" id="KAA9000116.1"/>
    </source>
</evidence>
<dbReference type="AlphaFoldDB" id="A0A5J5G1D9"/>
<sequence length="456" mass="52320">MNAELQRLLDVSSEQQLTALVRAIYGMSVEVDQRIESILLSSDPQALARQLKKRIKSIARGRKFIDYFQSHAFSQTLRVLIDDIAQLLPSSPQLAFELADQFMVTHENVYGRSDDSGGAIGDSYARGLEVWLQAAGCWRATGNCKLDWLSELQSRHNHNGYAVWDNLIVGSAQLLTPEELHQLVWRFETEFKQAKYVPGGKDYSFEAARATLGIAAVAEALQDVSLFERSVLLISPSPNELQKQSISDFCLRAQDGESALKWLAEPWSPRFENERLALLDKTYVLLDRRSELLELRQRAYQRQPDNRRLNALLSVLPEAERPAVKGQAVEKALQMEPVELRLETLIALDALDAAQQQLIKHRAQLRASYSMLLNWAERFRAERRFLAAVVCYRLLLEEILAAGRIKAYGHAARYYQQLEKLHAQIERYDDLPDWPAYQQQLRQQHGRKTSFWQRLE</sequence>
<evidence type="ECO:0000313" key="2">
    <source>
        <dbReference type="Proteomes" id="UP000335415"/>
    </source>
</evidence>